<protein>
    <submittedName>
        <fullName evidence="2">Innexin</fullName>
    </submittedName>
</protein>
<accession>A0AC35EX91</accession>
<dbReference type="Proteomes" id="UP000887580">
    <property type="component" value="Unplaced"/>
</dbReference>
<proteinExistence type="predicted"/>
<evidence type="ECO:0000313" key="2">
    <source>
        <dbReference type="WBParaSite" id="PS1159_v2.g11575.t1"/>
    </source>
</evidence>
<evidence type="ECO:0000313" key="1">
    <source>
        <dbReference type="Proteomes" id="UP000887580"/>
    </source>
</evidence>
<sequence length="203" mass="23951">YCFIEGSYFVDPTKKLPLPSELPNSVKVDFYQWTPFIFLLIALLFHTPRIFWAAVNSTSYMYFQELCESSIEYRDPPHKECVRRFDVVSTSYPPRMPSHFGIENLNKYYEEKISDKYLIILYFVVKVWHIVNVILATLLLCLLTPSHLDDYFGIHTIWNLVIGVNWKKSGAFPRITTCEIGIRQYDFGRHDRIKNEQSQCFLA</sequence>
<name>A0AC35EX91_9BILA</name>
<reference evidence="2" key="1">
    <citation type="submission" date="2022-11" db="UniProtKB">
        <authorList>
            <consortium name="WormBaseParasite"/>
        </authorList>
    </citation>
    <scope>IDENTIFICATION</scope>
</reference>
<dbReference type="WBParaSite" id="PS1159_v2.g11575.t1">
    <property type="protein sequence ID" value="PS1159_v2.g11575.t1"/>
    <property type="gene ID" value="PS1159_v2.g11575"/>
</dbReference>
<organism evidence="1 2">
    <name type="scientific">Panagrolaimus sp. PS1159</name>
    <dbReference type="NCBI Taxonomy" id="55785"/>
    <lineage>
        <taxon>Eukaryota</taxon>
        <taxon>Metazoa</taxon>
        <taxon>Ecdysozoa</taxon>
        <taxon>Nematoda</taxon>
        <taxon>Chromadorea</taxon>
        <taxon>Rhabditida</taxon>
        <taxon>Tylenchina</taxon>
        <taxon>Panagrolaimomorpha</taxon>
        <taxon>Panagrolaimoidea</taxon>
        <taxon>Panagrolaimidae</taxon>
        <taxon>Panagrolaimus</taxon>
    </lineage>
</organism>